<dbReference type="Proteomes" id="UP001058271">
    <property type="component" value="Chromosome"/>
</dbReference>
<protein>
    <submittedName>
        <fullName evidence="1">Uncharacterized protein</fullName>
    </submittedName>
</protein>
<evidence type="ECO:0000313" key="1">
    <source>
        <dbReference type="EMBL" id="UWZ33943.1"/>
    </source>
</evidence>
<dbReference type="RefSeq" id="WP_260723227.1">
    <property type="nucleotide sequence ID" value="NZ_BAAABS010000017.1"/>
</dbReference>
<organism evidence="1 2">
    <name type="scientific">Dactylosporangium roseum</name>
    <dbReference type="NCBI Taxonomy" id="47989"/>
    <lineage>
        <taxon>Bacteria</taxon>
        <taxon>Bacillati</taxon>
        <taxon>Actinomycetota</taxon>
        <taxon>Actinomycetes</taxon>
        <taxon>Micromonosporales</taxon>
        <taxon>Micromonosporaceae</taxon>
        <taxon>Dactylosporangium</taxon>
    </lineage>
</organism>
<keyword evidence="2" id="KW-1185">Reference proteome</keyword>
<dbReference type="EMBL" id="CP073721">
    <property type="protein sequence ID" value="UWZ33943.1"/>
    <property type="molecule type" value="Genomic_DNA"/>
</dbReference>
<evidence type="ECO:0000313" key="2">
    <source>
        <dbReference type="Proteomes" id="UP001058271"/>
    </source>
</evidence>
<name>A0ABY5YYK6_9ACTN</name>
<reference evidence="1" key="1">
    <citation type="submission" date="2021-04" db="EMBL/GenBank/DDBJ databases">
        <title>Biosynthetic gene clusters of Dactylosporangioum roseum.</title>
        <authorList>
            <person name="Hartkoorn R.C."/>
            <person name="Beaudoing E."/>
            <person name="Hot D."/>
            <person name="Moureu S."/>
        </authorList>
    </citation>
    <scope>NUCLEOTIDE SEQUENCE</scope>
    <source>
        <strain evidence="1">NRRL B-16295</strain>
    </source>
</reference>
<accession>A0ABY5YYK6</accession>
<sequence>MKERTTLYARYGRRSTRCLLSRARHAPRCAFRLDPAAVPLDFTVAGPVRDYNGPGHDLMTFERGV</sequence>
<gene>
    <name evidence="1" type="ORF">Drose_22025</name>
</gene>
<proteinExistence type="predicted"/>